<evidence type="ECO:0000313" key="3">
    <source>
        <dbReference type="Proteomes" id="UP000004095"/>
    </source>
</evidence>
<comment type="caution">
    <text evidence="2">The sequence shown here is derived from an EMBL/GenBank/DDBJ whole genome shotgun (WGS) entry which is preliminary data.</text>
</comment>
<evidence type="ECO:0000259" key="1">
    <source>
        <dbReference type="PROSITE" id="PS50042"/>
    </source>
</evidence>
<organism evidence="2 3">
    <name type="scientific">Microscilla marina ATCC 23134</name>
    <dbReference type="NCBI Taxonomy" id="313606"/>
    <lineage>
        <taxon>Bacteria</taxon>
        <taxon>Pseudomonadati</taxon>
        <taxon>Bacteroidota</taxon>
        <taxon>Cytophagia</taxon>
        <taxon>Cytophagales</taxon>
        <taxon>Microscillaceae</taxon>
        <taxon>Microscilla</taxon>
    </lineage>
</organism>
<dbReference type="InterPro" id="IPR014710">
    <property type="entry name" value="RmlC-like_jellyroll"/>
</dbReference>
<protein>
    <submittedName>
        <fullName evidence="2">Cyclic nucleotide-binding domain protein</fullName>
    </submittedName>
</protein>
<name>A1ZHK6_MICM2</name>
<sequence>MALTQDFSLYNYLTTSAKYDMNDKVKLKEFEKGEYVYLPNSPQNYIYLIESGVVKIGSYANNGEKVIYDILTPGETFGNLNYLGEDVPFFEFAQAISGAKTSVFELKFFKHLIVHDPTVSEWFNITVVGRWSKAETRLLYMTRGNIEARIENLQKELSHEVADKRGIAYNVFNLLSQQDIADLTGTTRQTVAKKLRSQNSSV</sequence>
<feature type="domain" description="Cyclic nucleotide-binding" evidence="1">
    <location>
        <begin position="9"/>
        <end position="113"/>
    </location>
</feature>
<dbReference type="SUPFAM" id="SSF51206">
    <property type="entry name" value="cAMP-binding domain-like"/>
    <property type="match status" value="1"/>
</dbReference>
<dbReference type="Gene3D" id="1.10.10.10">
    <property type="entry name" value="Winged helix-like DNA-binding domain superfamily/Winged helix DNA-binding domain"/>
    <property type="match status" value="1"/>
</dbReference>
<dbReference type="PROSITE" id="PS50042">
    <property type="entry name" value="CNMP_BINDING_3"/>
    <property type="match status" value="1"/>
</dbReference>
<dbReference type="Gene3D" id="2.60.120.10">
    <property type="entry name" value="Jelly Rolls"/>
    <property type="match status" value="1"/>
</dbReference>
<dbReference type="Pfam" id="PF00027">
    <property type="entry name" value="cNMP_binding"/>
    <property type="match status" value="1"/>
</dbReference>
<reference evidence="2 3" key="1">
    <citation type="submission" date="2007-01" db="EMBL/GenBank/DDBJ databases">
        <authorList>
            <person name="Haygood M."/>
            <person name="Podell S."/>
            <person name="Anderson C."/>
            <person name="Hopkinson B."/>
            <person name="Roe K."/>
            <person name="Barbeau K."/>
            <person name="Gaasterland T."/>
            <person name="Ferriera S."/>
            <person name="Johnson J."/>
            <person name="Kravitz S."/>
            <person name="Beeson K."/>
            <person name="Sutton G."/>
            <person name="Rogers Y.-H."/>
            <person name="Friedman R."/>
            <person name="Frazier M."/>
            <person name="Venter J.C."/>
        </authorList>
    </citation>
    <scope>NUCLEOTIDE SEQUENCE [LARGE SCALE GENOMIC DNA]</scope>
    <source>
        <strain evidence="2 3">ATCC 23134</strain>
    </source>
</reference>
<gene>
    <name evidence="2" type="ORF">M23134_05346</name>
</gene>
<dbReference type="InterPro" id="IPR036388">
    <property type="entry name" value="WH-like_DNA-bd_sf"/>
</dbReference>
<dbReference type="InterPro" id="IPR000595">
    <property type="entry name" value="cNMP-bd_dom"/>
</dbReference>
<dbReference type="eggNOG" id="COG0664">
    <property type="taxonomic scope" value="Bacteria"/>
</dbReference>
<dbReference type="Proteomes" id="UP000004095">
    <property type="component" value="Unassembled WGS sequence"/>
</dbReference>
<dbReference type="RefSeq" id="WP_002695530.1">
    <property type="nucleotide sequence ID" value="NZ_AAWS01000008.1"/>
</dbReference>
<dbReference type="EMBL" id="AAWS01000008">
    <property type="protein sequence ID" value="EAY30013.1"/>
    <property type="molecule type" value="Genomic_DNA"/>
</dbReference>
<dbReference type="AlphaFoldDB" id="A1ZHK6"/>
<accession>A1ZHK6</accession>
<dbReference type="InterPro" id="IPR018490">
    <property type="entry name" value="cNMP-bd_dom_sf"/>
</dbReference>
<proteinExistence type="predicted"/>
<dbReference type="OrthoDB" id="667966at2"/>
<evidence type="ECO:0000313" key="2">
    <source>
        <dbReference type="EMBL" id="EAY30013.1"/>
    </source>
</evidence>
<dbReference type="CDD" id="cd00038">
    <property type="entry name" value="CAP_ED"/>
    <property type="match status" value="1"/>
</dbReference>
<keyword evidence="3" id="KW-1185">Reference proteome</keyword>